<comment type="catalytic activity">
    <reaction evidence="1 12">
        <text>(S)-malate = fumarate + H2O</text>
        <dbReference type="Rhea" id="RHEA:12460"/>
        <dbReference type="ChEBI" id="CHEBI:15377"/>
        <dbReference type="ChEBI" id="CHEBI:15589"/>
        <dbReference type="ChEBI" id="CHEBI:29806"/>
        <dbReference type="EC" id="4.2.1.2"/>
    </reaction>
</comment>
<dbReference type="GO" id="GO:0006099">
    <property type="term" value="P:tricarboxylic acid cycle"/>
    <property type="evidence" value="ECO:0007669"/>
    <property type="project" value="UniProtKB-KW"/>
</dbReference>
<dbReference type="AlphaFoldDB" id="A0A1F7F183"/>
<dbReference type="PIRSF" id="PIRSF001394">
    <property type="entry name" value="Fe_dep_fumar_hy"/>
    <property type="match status" value="1"/>
</dbReference>
<evidence type="ECO:0000256" key="6">
    <source>
        <dbReference type="ARBA" id="ARBA00022485"/>
    </source>
</evidence>
<evidence type="ECO:0000256" key="3">
    <source>
        <dbReference type="ARBA" id="ARBA00004859"/>
    </source>
</evidence>
<comment type="pathway">
    <text evidence="3">Carbohydrate metabolism; tricarboxylic acid cycle; (S)-malate from fumarate: step 1/1.</text>
</comment>
<dbReference type="PANTHER" id="PTHR30389">
    <property type="entry name" value="FUMARATE HYDRATASE-RELATED"/>
    <property type="match status" value="1"/>
</dbReference>
<feature type="domain" description="Fe-S hydro-lyase tartrate dehydratase beta-type catalytic" evidence="14">
    <location>
        <begin position="329"/>
        <end position="527"/>
    </location>
</feature>
<evidence type="ECO:0000259" key="14">
    <source>
        <dbReference type="Pfam" id="PF05683"/>
    </source>
</evidence>
<dbReference type="InterPro" id="IPR051208">
    <property type="entry name" value="Class-I_Fumarase/Tartrate_DH"/>
</dbReference>
<evidence type="ECO:0000256" key="10">
    <source>
        <dbReference type="ARBA" id="ARBA00023014"/>
    </source>
</evidence>
<dbReference type="EC" id="4.2.1.2" evidence="12"/>
<comment type="caution">
    <text evidence="15">The sequence shown here is derived from an EMBL/GenBank/DDBJ whole genome shotgun (WGS) entry which is preliminary data.</text>
</comment>
<sequence>MTIFNGIFPGPGADKTRYRLLTKQHVKTRKWNGRTYLFVEPAGLSLLAAEAFSDGSFFLRASYLAQLAAIGKDTGASDNDRFVARALLKNAVIAAEGVLPLCQDTGTATIIAFKGEAVQTGDDDVQALSRGVFKAYTENNLRYSHMAPLSLFDEVNTGCNLPAQIDIASVLGNEYRFLCMAKGGGSSNKTALFQETKALLNKTSFAAFLKEKIKALGVAACPPYHIAVVVGGTSPEMCLKTVKLALTGHLDNLPLKGNKRGSAFRDRFWEKQVLAIARETGLGAQFGGTYLALDARVIRLPRHAGSCPIGLGVSCNADRNIKAKITKQGIFLEALEKNPSRYFASVPFSSAKEPVPVDLNKPMAAILKQLAACPAGTLVSLSGPLIVARDSAHARIKNILDKTGDIPEYFKQHPVYYAGPAKTPKGMISGSFGPTTALRMDAYVPSFMKQGASLVSLAKGNRAATVTEACKTYGGFYLGTIGGAAALIARENIVKTEIIDFADLGMEAIRRITVKDLPAFILINSRGCTA</sequence>
<name>A0A1F7F183_UNCRA</name>
<dbReference type="InterPro" id="IPR004646">
    <property type="entry name" value="Fe-S_hydro-lyase_TtdA-typ_cat"/>
</dbReference>
<keyword evidence="7" id="KW-0816">Tricarboxylic acid cycle</keyword>
<protein>
    <recommendedName>
        <fullName evidence="12">Fumarate hydratase class I</fullName>
        <ecNumber evidence="12">4.2.1.2</ecNumber>
    </recommendedName>
</protein>
<evidence type="ECO:0000313" key="15">
    <source>
        <dbReference type="EMBL" id="OGK00391.1"/>
    </source>
</evidence>
<keyword evidence="6 12" id="KW-0004">4Fe-4S</keyword>
<evidence type="ECO:0000256" key="4">
    <source>
        <dbReference type="ARBA" id="ARBA00008876"/>
    </source>
</evidence>
<dbReference type="InterPro" id="IPR011167">
    <property type="entry name" value="Fe_dep_fumarate_hydratase"/>
</dbReference>
<keyword evidence="10 12" id="KW-0411">Iron-sulfur</keyword>
<evidence type="ECO:0000256" key="11">
    <source>
        <dbReference type="ARBA" id="ARBA00023239"/>
    </source>
</evidence>
<evidence type="ECO:0000259" key="13">
    <source>
        <dbReference type="Pfam" id="PF05681"/>
    </source>
</evidence>
<gene>
    <name evidence="15" type="ORF">A2519_01150</name>
</gene>
<dbReference type="GO" id="GO:0046872">
    <property type="term" value="F:metal ion binding"/>
    <property type="evidence" value="ECO:0007669"/>
    <property type="project" value="UniProtKB-UniRule"/>
</dbReference>
<comment type="function">
    <text evidence="12">Catalyzes the reversible hydration of fumarate to (S)-malate.</text>
</comment>
<dbReference type="InterPro" id="IPR036660">
    <property type="entry name" value="Fe-S_hydroAse_TtdB_cat_sf"/>
</dbReference>
<keyword evidence="11 12" id="KW-0456">Lyase</keyword>
<feature type="domain" description="Fe-S hydro-lyase tartrate dehydratase alpha-type catalytic" evidence="13">
    <location>
        <begin position="48"/>
        <end position="323"/>
    </location>
</feature>
<dbReference type="Gene3D" id="3.20.130.10">
    <property type="entry name" value="Fe-S hydro-lyase, tartrate dehydratase beta-type, catalytic domain"/>
    <property type="match status" value="1"/>
</dbReference>
<proteinExistence type="inferred from homology"/>
<reference evidence="15 16" key="1">
    <citation type="journal article" date="2016" name="Nat. Commun.">
        <title>Thousands of microbial genomes shed light on interconnected biogeochemical processes in an aquifer system.</title>
        <authorList>
            <person name="Anantharaman K."/>
            <person name="Brown C.T."/>
            <person name="Hug L.A."/>
            <person name="Sharon I."/>
            <person name="Castelle C.J."/>
            <person name="Probst A.J."/>
            <person name="Thomas B.C."/>
            <person name="Singh A."/>
            <person name="Wilkins M.J."/>
            <person name="Karaoz U."/>
            <person name="Brodie E.L."/>
            <person name="Williams K.H."/>
            <person name="Hubbard S.S."/>
            <person name="Banfield J.F."/>
        </authorList>
    </citation>
    <scope>NUCLEOTIDE SEQUENCE [LARGE SCALE GENOMIC DNA]</scope>
</reference>
<dbReference type="Pfam" id="PF05683">
    <property type="entry name" value="Fumerase_C"/>
    <property type="match status" value="1"/>
</dbReference>
<dbReference type="Proteomes" id="UP000179243">
    <property type="component" value="Unassembled WGS sequence"/>
</dbReference>
<dbReference type="InterPro" id="IPR004647">
    <property type="entry name" value="Fe-S_hydro-lyase_TtdB-typ_cat"/>
</dbReference>
<dbReference type="PANTHER" id="PTHR30389:SF0">
    <property type="entry name" value="FUMARATE HYDRATASE CLASS I, AEROBIC"/>
    <property type="match status" value="1"/>
</dbReference>
<dbReference type="NCBIfam" id="TIGR00723">
    <property type="entry name" value="ttdB_fumA_fumB"/>
    <property type="match status" value="1"/>
</dbReference>
<comment type="subunit">
    <text evidence="5 12">Homodimer.</text>
</comment>
<dbReference type="SUPFAM" id="SSF117457">
    <property type="entry name" value="FumA C-terminal domain-like"/>
    <property type="match status" value="1"/>
</dbReference>
<evidence type="ECO:0000256" key="1">
    <source>
        <dbReference type="ARBA" id="ARBA00000929"/>
    </source>
</evidence>
<keyword evidence="9 12" id="KW-0408">Iron</keyword>
<organism evidence="15 16">
    <name type="scientific">Candidatus Raymondbacteria bacterium RIFOXYD12_FULL_49_13</name>
    <dbReference type="NCBI Taxonomy" id="1817890"/>
    <lineage>
        <taxon>Bacteria</taxon>
        <taxon>Raymondiibacteriota</taxon>
    </lineage>
</organism>
<evidence type="ECO:0000256" key="7">
    <source>
        <dbReference type="ARBA" id="ARBA00022532"/>
    </source>
</evidence>
<evidence type="ECO:0000256" key="9">
    <source>
        <dbReference type="ARBA" id="ARBA00023004"/>
    </source>
</evidence>
<keyword evidence="8 12" id="KW-0479">Metal-binding</keyword>
<dbReference type="GO" id="GO:0051539">
    <property type="term" value="F:4 iron, 4 sulfur cluster binding"/>
    <property type="evidence" value="ECO:0007669"/>
    <property type="project" value="UniProtKB-UniRule"/>
</dbReference>
<evidence type="ECO:0000256" key="12">
    <source>
        <dbReference type="PIRNR" id="PIRNR001394"/>
    </source>
</evidence>
<evidence type="ECO:0000313" key="16">
    <source>
        <dbReference type="Proteomes" id="UP000179243"/>
    </source>
</evidence>
<comment type="cofactor">
    <cofactor evidence="2 12">
        <name>[4Fe-4S] cluster</name>
        <dbReference type="ChEBI" id="CHEBI:49883"/>
    </cofactor>
</comment>
<comment type="similarity">
    <text evidence="4 12">Belongs to the class-I fumarase family.</text>
</comment>
<evidence type="ECO:0000256" key="5">
    <source>
        <dbReference type="ARBA" id="ARBA00011738"/>
    </source>
</evidence>
<dbReference type="Pfam" id="PF05681">
    <property type="entry name" value="Fumerase"/>
    <property type="match status" value="1"/>
</dbReference>
<dbReference type="EMBL" id="MFYX01000147">
    <property type="protein sequence ID" value="OGK00391.1"/>
    <property type="molecule type" value="Genomic_DNA"/>
</dbReference>
<accession>A0A1F7F183</accession>
<evidence type="ECO:0000256" key="2">
    <source>
        <dbReference type="ARBA" id="ARBA00001966"/>
    </source>
</evidence>
<dbReference type="GO" id="GO:0004333">
    <property type="term" value="F:fumarate hydratase activity"/>
    <property type="evidence" value="ECO:0007669"/>
    <property type="project" value="UniProtKB-UniRule"/>
</dbReference>
<evidence type="ECO:0000256" key="8">
    <source>
        <dbReference type="ARBA" id="ARBA00022723"/>
    </source>
</evidence>